<keyword evidence="11" id="KW-1185">Reference proteome</keyword>
<protein>
    <submittedName>
        <fullName evidence="10">MscS mechanosensitive ion channel</fullName>
    </submittedName>
</protein>
<proteinExistence type="inferred from homology"/>
<dbReference type="InterPro" id="IPR049278">
    <property type="entry name" value="MS_channel_C"/>
</dbReference>
<evidence type="ECO:0000313" key="10">
    <source>
        <dbReference type="EMBL" id="AFN75268.1"/>
    </source>
</evidence>
<feature type="transmembrane region" description="Helical" evidence="7">
    <location>
        <begin position="138"/>
        <end position="160"/>
    </location>
</feature>
<dbReference type="PATRIC" id="fig|1191523.3.peg.2152"/>
<evidence type="ECO:0000256" key="7">
    <source>
        <dbReference type="SAM" id="Phobius"/>
    </source>
</evidence>
<dbReference type="STRING" id="1191523.MROS_2036"/>
<dbReference type="EMBL" id="CP003557">
    <property type="protein sequence ID" value="AFN75268.1"/>
    <property type="molecule type" value="Genomic_DNA"/>
</dbReference>
<evidence type="ECO:0000256" key="1">
    <source>
        <dbReference type="ARBA" id="ARBA00004651"/>
    </source>
</evidence>
<dbReference type="InterPro" id="IPR023408">
    <property type="entry name" value="MscS_beta-dom_sf"/>
</dbReference>
<dbReference type="RefSeq" id="WP_014856700.1">
    <property type="nucleotide sequence ID" value="NC_018178.1"/>
</dbReference>
<evidence type="ECO:0000313" key="11">
    <source>
        <dbReference type="Proteomes" id="UP000009011"/>
    </source>
</evidence>
<dbReference type="Pfam" id="PF21082">
    <property type="entry name" value="MS_channel_3rd"/>
    <property type="match status" value="1"/>
</dbReference>
<dbReference type="PANTHER" id="PTHR30221">
    <property type="entry name" value="SMALL-CONDUCTANCE MECHANOSENSITIVE CHANNEL"/>
    <property type="match status" value="1"/>
</dbReference>
<dbReference type="HOGENOM" id="CLU_032048_1_0_10"/>
<reference evidence="10 11" key="1">
    <citation type="journal article" date="2013" name="PLoS ONE">
        <title>Genomic analysis of Melioribacter roseus, facultatively anaerobic organotrophic bacterium representing a novel deep lineage within Bacteriodetes/Chlorobi group.</title>
        <authorList>
            <person name="Kadnikov V.V."/>
            <person name="Mardanov A.V."/>
            <person name="Podosokorskaya O.A."/>
            <person name="Gavrilov S.N."/>
            <person name="Kublanov I.V."/>
            <person name="Beletsky A.V."/>
            <person name="Bonch-Osmolovskaya E.A."/>
            <person name="Ravin N.V."/>
        </authorList>
    </citation>
    <scope>NUCLEOTIDE SEQUENCE [LARGE SCALE GENOMIC DNA]</scope>
    <source>
        <strain evidence="11">JCM 17771 / P3M-2</strain>
    </source>
</reference>
<comment type="subcellular location">
    <subcellularLocation>
        <location evidence="1">Cell membrane</location>
        <topology evidence="1">Multi-pass membrane protein</topology>
    </subcellularLocation>
</comment>
<keyword evidence="6 7" id="KW-0472">Membrane</keyword>
<dbReference type="SUPFAM" id="SSF50182">
    <property type="entry name" value="Sm-like ribonucleoproteins"/>
    <property type="match status" value="1"/>
</dbReference>
<name>I7A206_MELRP</name>
<dbReference type="InterPro" id="IPR011066">
    <property type="entry name" value="MscS_channel_C_sf"/>
</dbReference>
<evidence type="ECO:0000256" key="4">
    <source>
        <dbReference type="ARBA" id="ARBA00022692"/>
    </source>
</evidence>
<dbReference type="Gene3D" id="2.30.30.60">
    <property type="match status" value="1"/>
</dbReference>
<accession>I7A206</accession>
<dbReference type="Gene3D" id="3.30.70.100">
    <property type="match status" value="1"/>
</dbReference>
<keyword evidence="5 7" id="KW-1133">Transmembrane helix</keyword>
<dbReference type="InterPro" id="IPR045275">
    <property type="entry name" value="MscS_archaea/bacteria_type"/>
</dbReference>
<dbReference type="InterPro" id="IPR006685">
    <property type="entry name" value="MscS_channel_2nd"/>
</dbReference>
<evidence type="ECO:0000256" key="2">
    <source>
        <dbReference type="ARBA" id="ARBA00008017"/>
    </source>
</evidence>
<dbReference type="Pfam" id="PF05552">
    <property type="entry name" value="MS_channel_1st_1"/>
    <property type="match status" value="1"/>
</dbReference>
<dbReference type="InterPro" id="IPR010920">
    <property type="entry name" value="LSM_dom_sf"/>
</dbReference>
<keyword evidence="4 7" id="KW-0812">Transmembrane</keyword>
<comment type="similarity">
    <text evidence="2">Belongs to the MscS (TC 1.A.23) family.</text>
</comment>
<dbReference type="Pfam" id="PF00924">
    <property type="entry name" value="MS_channel_2nd"/>
    <property type="match status" value="1"/>
</dbReference>
<dbReference type="KEGG" id="mro:MROS_2036"/>
<evidence type="ECO:0000256" key="5">
    <source>
        <dbReference type="ARBA" id="ARBA00022989"/>
    </source>
</evidence>
<dbReference type="Gene3D" id="1.10.287.1260">
    <property type="match status" value="1"/>
</dbReference>
<feature type="transmembrane region" description="Helical" evidence="7">
    <location>
        <begin position="346"/>
        <end position="370"/>
    </location>
</feature>
<dbReference type="eggNOG" id="COG0668">
    <property type="taxonomic scope" value="Bacteria"/>
</dbReference>
<dbReference type="AlphaFoldDB" id="I7A206"/>
<evidence type="ECO:0000259" key="9">
    <source>
        <dbReference type="Pfam" id="PF21082"/>
    </source>
</evidence>
<feature type="transmembrane region" description="Helical" evidence="7">
    <location>
        <begin position="205"/>
        <end position="225"/>
    </location>
</feature>
<dbReference type="Proteomes" id="UP000009011">
    <property type="component" value="Chromosome"/>
</dbReference>
<feature type="transmembrane region" description="Helical" evidence="7">
    <location>
        <begin position="401"/>
        <end position="419"/>
    </location>
</feature>
<evidence type="ECO:0000256" key="6">
    <source>
        <dbReference type="ARBA" id="ARBA00023136"/>
    </source>
</evidence>
<feature type="domain" description="Mechanosensitive ion channel MscS C-terminal" evidence="9">
    <location>
        <begin position="521"/>
        <end position="602"/>
    </location>
</feature>
<dbReference type="GO" id="GO:0005886">
    <property type="term" value="C:plasma membrane"/>
    <property type="evidence" value="ECO:0007669"/>
    <property type="project" value="UniProtKB-SubCell"/>
</dbReference>
<evidence type="ECO:0000256" key="3">
    <source>
        <dbReference type="ARBA" id="ARBA00022475"/>
    </source>
</evidence>
<dbReference type="GO" id="GO:0008381">
    <property type="term" value="F:mechanosensitive monoatomic ion channel activity"/>
    <property type="evidence" value="ECO:0007669"/>
    <property type="project" value="InterPro"/>
</dbReference>
<dbReference type="PANTHER" id="PTHR30221:SF18">
    <property type="entry name" value="SLL0590 PROTEIN"/>
    <property type="match status" value="1"/>
</dbReference>
<feature type="transmembrane region" description="Helical" evidence="7">
    <location>
        <begin position="306"/>
        <end position="326"/>
    </location>
</feature>
<dbReference type="InterPro" id="IPR008910">
    <property type="entry name" value="MSC_TM_helix"/>
</dbReference>
<dbReference type="SUPFAM" id="SSF82689">
    <property type="entry name" value="Mechanosensitive channel protein MscS (YggB), C-terminal domain"/>
    <property type="match status" value="1"/>
</dbReference>
<feature type="transmembrane region" description="Helical" evidence="7">
    <location>
        <begin position="431"/>
        <end position="457"/>
    </location>
</feature>
<evidence type="ECO:0000259" key="8">
    <source>
        <dbReference type="Pfam" id="PF00924"/>
    </source>
</evidence>
<organism evidence="10 11">
    <name type="scientific">Melioribacter roseus (strain DSM 23840 / JCM 17771 / VKM B-2668 / P3M-2)</name>
    <dbReference type="NCBI Taxonomy" id="1191523"/>
    <lineage>
        <taxon>Bacteria</taxon>
        <taxon>Pseudomonadati</taxon>
        <taxon>Ignavibacteriota</taxon>
        <taxon>Ignavibacteria</taxon>
        <taxon>Ignavibacteriales</taxon>
        <taxon>Melioribacteraceae</taxon>
        <taxon>Melioribacter</taxon>
    </lineage>
</organism>
<sequence>MIYRNIIGFLVLLLFSLYGDNIAVTDSTGVRKYPVTLESDTLFYIGKGIGAFNAEKRAREISAELNNLLQDESFSPDSIKLIKGKAYWNIAAGENIIMSVTPEDADFAGISDSLLAAKRYSLIINGINKIKSVNKTKILIYNIIYNLVYLILMALFFWGANKIFPRINRFLGIIAPKILPTIRFKGRDIVKKESMVKALDFTAKGIRFVLSLLVIYLFIIYTLQLWPVTRSWDLQPIIKSLALLIFYTVLFYAIWKGINSLSKVSATKIGEWKGTKIKSLKIKNIEVLNEDRIIEILLLGNKILKFALLLFSFYTYLTIIFSLFTFSSHWAETLLGYILNPLNTVWTSFINFLPNLFFIVVLVFVFNYLIKAVKFIFNEIDRGTLEIPGFHKDWAVPTYKIVRFLILVLAVIIIFPYLPGSDSPFFQGISVFLGILFSLGSSSAISNMVAGVVLTYMRPFKLGDRVKIADTIGDVVEKTLLVTRIRTTKNVDITIPNSMVLGSHIINFSSSSEDKGLILHTTVTIGYDVPWKKVHELLIAAANETEHIKKDPRPFVLQTSLDDFYVSYELNAYTDKPQMMQKIYSELHSMIQDKFNEAGVEILSPHYSALRDGNQITIPQDYLPKTYQAPPFRIFGVNFGGNKENKE</sequence>
<keyword evidence="3" id="KW-1003">Cell membrane</keyword>
<gene>
    <name evidence="10" type="ordered locus">MROS_2036</name>
</gene>
<feature type="transmembrane region" description="Helical" evidence="7">
    <location>
        <begin position="237"/>
        <end position="255"/>
    </location>
</feature>
<feature type="domain" description="Mechanosensitive ion channel MscS" evidence="8">
    <location>
        <begin position="444"/>
        <end position="509"/>
    </location>
</feature>